<evidence type="ECO:0000256" key="12">
    <source>
        <dbReference type="ARBA" id="ARBA00048954"/>
    </source>
</evidence>
<gene>
    <name evidence="16" type="ORF">ACFPIE_05045</name>
</gene>
<reference evidence="17" key="1">
    <citation type="journal article" date="2019" name="Int. J. Syst. Evol. Microbiol.">
        <title>The Global Catalogue of Microorganisms (GCM) 10K type strain sequencing project: providing services to taxonomists for standard genome sequencing and annotation.</title>
        <authorList>
            <consortium name="The Broad Institute Genomics Platform"/>
            <consortium name="The Broad Institute Genome Sequencing Center for Infectious Disease"/>
            <person name="Wu L."/>
            <person name="Ma J."/>
        </authorList>
    </citation>
    <scope>NUCLEOTIDE SEQUENCE [LARGE SCALE GENOMIC DNA]</scope>
    <source>
        <strain evidence="17">JCM 12125</strain>
    </source>
</reference>
<evidence type="ECO:0000256" key="2">
    <source>
        <dbReference type="ARBA" id="ARBA00011643"/>
    </source>
</evidence>
<accession>A0ABW0FNZ8</accession>
<dbReference type="Gene3D" id="1.10.860.10">
    <property type="entry name" value="DNAb Helicase, Chain A"/>
    <property type="match status" value="1"/>
</dbReference>
<name>A0ABW0FNZ8_9CAUL</name>
<evidence type="ECO:0000256" key="10">
    <source>
        <dbReference type="ARBA" id="ARBA00023235"/>
    </source>
</evidence>
<comment type="caution">
    <text evidence="16">The sequence shown here is derived from an EMBL/GenBank/DDBJ whole genome shotgun (WGS) entry which is preliminary data.</text>
</comment>
<dbReference type="Pfam" id="PF00772">
    <property type="entry name" value="DnaB"/>
    <property type="match status" value="1"/>
</dbReference>
<dbReference type="RefSeq" id="WP_374038917.1">
    <property type="nucleotide sequence ID" value="NZ_CP169082.1"/>
</dbReference>
<comment type="similarity">
    <text evidence="1 14">Belongs to the helicase family. DnaB subfamily.</text>
</comment>
<dbReference type="SUPFAM" id="SSF48024">
    <property type="entry name" value="N-terminal domain of DnaB helicase"/>
    <property type="match status" value="1"/>
</dbReference>
<keyword evidence="10" id="KW-0413">Isomerase</keyword>
<evidence type="ECO:0000256" key="9">
    <source>
        <dbReference type="ARBA" id="ARBA00023125"/>
    </source>
</evidence>
<keyword evidence="17" id="KW-1185">Reference proteome</keyword>
<evidence type="ECO:0000259" key="15">
    <source>
        <dbReference type="PROSITE" id="PS51199"/>
    </source>
</evidence>
<dbReference type="GO" id="GO:0003678">
    <property type="term" value="F:DNA helicase activity"/>
    <property type="evidence" value="ECO:0007669"/>
    <property type="project" value="UniProtKB-EC"/>
</dbReference>
<keyword evidence="8 14" id="KW-0067">ATP-binding</keyword>
<dbReference type="InterPro" id="IPR007692">
    <property type="entry name" value="DNA_helicase_DnaB"/>
</dbReference>
<evidence type="ECO:0000256" key="1">
    <source>
        <dbReference type="ARBA" id="ARBA00008428"/>
    </source>
</evidence>
<dbReference type="InterPro" id="IPR027417">
    <property type="entry name" value="P-loop_NTPase"/>
</dbReference>
<sequence length="498" mass="54494">MNAFAPFPAEPFGNVAIPSLPHNLEAEQALLGALMFDNAIFERLSDRLRGSHFYEPFHQRLYDAIEDHIRQGLLAEPTILMERFKQDPAFAEFGGLRYLADLMDRAPPGANAPDYARVVYDLALRRDLIRIGGDIIKEAPDPERQALEQIEQAELTLYSLAETGAPSSGFVSFSTALAGAVEMAGEAYQREGKLAGLATHLDDLDSKLGGMHPSDLLILAGRPSMGKTALATNIAFNVARSYRWEPTPDGRKTVSGGVVAFYSLEMSAEQLAMRILADASGVSSDKLRKGEIDASDFGKIRDAAVEIGESPLYIDATGGISISKLAARARRLKRMEQGLDLIIVDYLQLVTVGDGGGQKNRVQEVSEITGGLKALAKELNVPIIALSQLSRQVEQREDKRPQLSDLRESGSIEQDADCVMFVYRESYYLGRAEPREGSEEHLKWQEDMDRLQGQAEVVIGKQRHGPIGIVKLAFDADTTRFGNLAHSGYGGAFADIPE</sequence>
<feature type="domain" description="SF4 helicase" evidence="15">
    <location>
        <begin position="190"/>
        <end position="488"/>
    </location>
</feature>
<dbReference type="SMART" id="SM00382">
    <property type="entry name" value="AAA"/>
    <property type="match status" value="1"/>
</dbReference>
<evidence type="ECO:0000256" key="6">
    <source>
        <dbReference type="ARBA" id="ARBA00022801"/>
    </source>
</evidence>
<dbReference type="Pfam" id="PF03796">
    <property type="entry name" value="DnaB_C"/>
    <property type="match status" value="1"/>
</dbReference>
<proteinExistence type="inferred from homology"/>
<keyword evidence="4 14" id="KW-0235">DNA replication</keyword>
<evidence type="ECO:0000256" key="13">
    <source>
        <dbReference type="NCBIfam" id="TIGR00665"/>
    </source>
</evidence>
<evidence type="ECO:0000313" key="16">
    <source>
        <dbReference type="EMBL" id="MFC5343271.1"/>
    </source>
</evidence>
<dbReference type="InterPro" id="IPR007694">
    <property type="entry name" value="DNA_helicase_DnaB-like_C"/>
</dbReference>
<keyword evidence="5 14" id="KW-0547">Nucleotide-binding</keyword>
<evidence type="ECO:0000256" key="4">
    <source>
        <dbReference type="ARBA" id="ARBA00022705"/>
    </source>
</evidence>
<dbReference type="NCBIfam" id="NF006606">
    <property type="entry name" value="PRK09165.1"/>
    <property type="match status" value="1"/>
</dbReference>
<dbReference type="CDD" id="cd00984">
    <property type="entry name" value="DnaB_C"/>
    <property type="match status" value="1"/>
</dbReference>
<dbReference type="PANTHER" id="PTHR30153:SF2">
    <property type="entry name" value="REPLICATIVE DNA HELICASE"/>
    <property type="match status" value="1"/>
</dbReference>
<organism evidence="16 17">
    <name type="scientific">Brevundimonas staleyi</name>
    <dbReference type="NCBI Taxonomy" id="74326"/>
    <lineage>
        <taxon>Bacteria</taxon>
        <taxon>Pseudomonadati</taxon>
        <taxon>Pseudomonadota</taxon>
        <taxon>Alphaproteobacteria</taxon>
        <taxon>Caulobacterales</taxon>
        <taxon>Caulobacteraceae</taxon>
        <taxon>Brevundimonas</taxon>
    </lineage>
</organism>
<dbReference type="GO" id="GO:0016787">
    <property type="term" value="F:hydrolase activity"/>
    <property type="evidence" value="ECO:0007669"/>
    <property type="project" value="UniProtKB-KW"/>
</dbReference>
<dbReference type="InterPro" id="IPR016136">
    <property type="entry name" value="DNA_helicase_N/primase_C"/>
</dbReference>
<comment type="catalytic activity">
    <reaction evidence="12 14">
        <text>ATP + H2O = ADP + phosphate + H(+)</text>
        <dbReference type="Rhea" id="RHEA:13065"/>
        <dbReference type="ChEBI" id="CHEBI:15377"/>
        <dbReference type="ChEBI" id="CHEBI:15378"/>
        <dbReference type="ChEBI" id="CHEBI:30616"/>
        <dbReference type="ChEBI" id="CHEBI:43474"/>
        <dbReference type="ChEBI" id="CHEBI:456216"/>
        <dbReference type="EC" id="5.6.2.3"/>
    </reaction>
</comment>
<evidence type="ECO:0000256" key="3">
    <source>
        <dbReference type="ARBA" id="ARBA00022515"/>
    </source>
</evidence>
<comment type="function">
    <text evidence="11 14">The main replicative DNA helicase, it participates in initiation and elongation during chromosome replication. Travels ahead of the DNA replisome, separating dsDNA into templates for DNA synthesis. A processive ATP-dependent 5'-3' DNA helicase it has DNA-dependent ATPase activity.</text>
</comment>
<dbReference type="InterPro" id="IPR036185">
    <property type="entry name" value="DNA_heli_DnaB-like_N_sf"/>
</dbReference>
<comment type="subunit">
    <text evidence="2">Homohexamer.</text>
</comment>
<dbReference type="SUPFAM" id="SSF52540">
    <property type="entry name" value="P-loop containing nucleoside triphosphate hydrolases"/>
    <property type="match status" value="1"/>
</dbReference>
<dbReference type="Gene3D" id="3.40.50.300">
    <property type="entry name" value="P-loop containing nucleotide triphosphate hydrolases"/>
    <property type="match status" value="1"/>
</dbReference>
<dbReference type="EMBL" id="JBHSLF010000011">
    <property type="protein sequence ID" value="MFC5343271.1"/>
    <property type="molecule type" value="Genomic_DNA"/>
</dbReference>
<dbReference type="NCBIfam" id="TIGR00665">
    <property type="entry name" value="DnaB"/>
    <property type="match status" value="1"/>
</dbReference>
<dbReference type="InterPro" id="IPR003593">
    <property type="entry name" value="AAA+_ATPase"/>
</dbReference>
<keyword evidence="9 14" id="KW-0238">DNA-binding</keyword>
<keyword evidence="6 14" id="KW-0378">Hydrolase</keyword>
<dbReference type="EC" id="5.6.2.3" evidence="13 14"/>
<keyword evidence="7 14" id="KW-0347">Helicase</keyword>
<evidence type="ECO:0000256" key="7">
    <source>
        <dbReference type="ARBA" id="ARBA00022806"/>
    </source>
</evidence>
<dbReference type="InterPro" id="IPR007693">
    <property type="entry name" value="DNA_helicase_DnaB-like_N"/>
</dbReference>
<dbReference type="PROSITE" id="PS51199">
    <property type="entry name" value="SF4_HELICASE"/>
    <property type="match status" value="1"/>
</dbReference>
<evidence type="ECO:0000256" key="14">
    <source>
        <dbReference type="RuleBase" id="RU362085"/>
    </source>
</evidence>
<evidence type="ECO:0000256" key="5">
    <source>
        <dbReference type="ARBA" id="ARBA00022741"/>
    </source>
</evidence>
<evidence type="ECO:0000256" key="8">
    <source>
        <dbReference type="ARBA" id="ARBA00022840"/>
    </source>
</evidence>
<keyword evidence="3 14" id="KW-0639">Primosome</keyword>
<dbReference type="PANTHER" id="PTHR30153">
    <property type="entry name" value="REPLICATIVE DNA HELICASE DNAB"/>
    <property type="match status" value="1"/>
</dbReference>
<evidence type="ECO:0000256" key="11">
    <source>
        <dbReference type="ARBA" id="ARBA00044932"/>
    </source>
</evidence>
<evidence type="ECO:0000313" key="17">
    <source>
        <dbReference type="Proteomes" id="UP001596152"/>
    </source>
</evidence>
<protein>
    <recommendedName>
        <fullName evidence="13 14">Replicative DNA helicase</fullName>
        <ecNumber evidence="13 14">5.6.2.3</ecNumber>
    </recommendedName>
</protein>
<dbReference type="Proteomes" id="UP001596152">
    <property type="component" value="Unassembled WGS sequence"/>
</dbReference>